<dbReference type="Proteomes" id="UP000576821">
    <property type="component" value="Unassembled WGS sequence"/>
</dbReference>
<dbReference type="PANTHER" id="PTHR47354">
    <property type="entry name" value="NADH OXIDOREDUCTASE HCR"/>
    <property type="match status" value="1"/>
</dbReference>
<keyword evidence="3" id="KW-0479">Metal-binding</keyword>
<organism evidence="9 10">
    <name type="scientific">Sphingobium vermicomposti</name>
    <dbReference type="NCBI Taxonomy" id="529005"/>
    <lineage>
        <taxon>Bacteria</taxon>
        <taxon>Pseudomonadati</taxon>
        <taxon>Pseudomonadota</taxon>
        <taxon>Alphaproteobacteria</taxon>
        <taxon>Sphingomonadales</taxon>
        <taxon>Sphingomonadaceae</taxon>
        <taxon>Sphingobium</taxon>
    </lineage>
</organism>
<dbReference type="Pfam" id="PF00111">
    <property type="entry name" value="Fer2"/>
    <property type="match status" value="1"/>
</dbReference>
<evidence type="ECO:0000256" key="1">
    <source>
        <dbReference type="ARBA" id="ARBA00022630"/>
    </source>
</evidence>
<dbReference type="InterPro" id="IPR001041">
    <property type="entry name" value="2Fe-2S_ferredoxin-type"/>
</dbReference>
<dbReference type="PROSITE" id="PS51384">
    <property type="entry name" value="FAD_FR"/>
    <property type="match status" value="1"/>
</dbReference>
<dbReference type="AlphaFoldDB" id="A0A846M7N3"/>
<dbReference type="Gene3D" id="2.40.30.10">
    <property type="entry name" value="Translation factors"/>
    <property type="match status" value="1"/>
</dbReference>
<dbReference type="InterPro" id="IPR050415">
    <property type="entry name" value="MRET"/>
</dbReference>
<dbReference type="PROSITE" id="PS51085">
    <property type="entry name" value="2FE2S_FER_2"/>
    <property type="match status" value="1"/>
</dbReference>
<dbReference type="GO" id="GO:0046872">
    <property type="term" value="F:metal ion binding"/>
    <property type="evidence" value="ECO:0007669"/>
    <property type="project" value="UniProtKB-KW"/>
</dbReference>
<evidence type="ECO:0000313" key="9">
    <source>
        <dbReference type="EMBL" id="NIJ17859.1"/>
    </source>
</evidence>
<comment type="caution">
    <text evidence="9">The sequence shown here is derived from an EMBL/GenBank/DDBJ whole genome shotgun (WGS) entry which is preliminary data.</text>
</comment>
<evidence type="ECO:0000256" key="2">
    <source>
        <dbReference type="ARBA" id="ARBA00022714"/>
    </source>
</evidence>
<evidence type="ECO:0000256" key="4">
    <source>
        <dbReference type="ARBA" id="ARBA00023002"/>
    </source>
</evidence>
<dbReference type="GO" id="GO:0016491">
    <property type="term" value="F:oxidoreductase activity"/>
    <property type="evidence" value="ECO:0007669"/>
    <property type="project" value="UniProtKB-KW"/>
</dbReference>
<dbReference type="PROSITE" id="PS00197">
    <property type="entry name" value="2FE2S_FER_1"/>
    <property type="match status" value="1"/>
</dbReference>
<dbReference type="Gene3D" id="3.40.50.80">
    <property type="entry name" value="Nucleotide-binding domain of ferredoxin-NADP reductase (FNR) module"/>
    <property type="match status" value="1"/>
</dbReference>
<dbReference type="PRINTS" id="PR00409">
    <property type="entry name" value="PHDIOXRDTASE"/>
</dbReference>
<gene>
    <name evidence="9" type="ORF">FHS54_002859</name>
</gene>
<dbReference type="InterPro" id="IPR017938">
    <property type="entry name" value="Riboflavin_synthase-like_b-brl"/>
</dbReference>
<keyword evidence="1" id="KW-0285">Flavoprotein</keyword>
<evidence type="ECO:0000259" key="7">
    <source>
        <dbReference type="PROSITE" id="PS51085"/>
    </source>
</evidence>
<dbReference type="InterPro" id="IPR036010">
    <property type="entry name" value="2Fe-2S_ferredoxin-like_sf"/>
</dbReference>
<dbReference type="InterPro" id="IPR017927">
    <property type="entry name" value="FAD-bd_FR_type"/>
</dbReference>
<name>A0A846M7N3_9SPHN</name>
<evidence type="ECO:0000313" key="10">
    <source>
        <dbReference type="Proteomes" id="UP000576821"/>
    </source>
</evidence>
<reference evidence="9 10" key="1">
    <citation type="submission" date="2020-03" db="EMBL/GenBank/DDBJ databases">
        <title>Genomic Encyclopedia of Type Strains, Phase IV (KMG-IV): sequencing the most valuable type-strain genomes for metagenomic binning, comparative biology and taxonomic classification.</title>
        <authorList>
            <person name="Goeker M."/>
        </authorList>
    </citation>
    <scope>NUCLEOTIDE SEQUENCE [LARGE SCALE GENOMIC DNA]</scope>
    <source>
        <strain evidence="9 10">DSM 21299</strain>
    </source>
</reference>
<dbReference type="Gene3D" id="3.10.20.30">
    <property type="match status" value="1"/>
</dbReference>
<evidence type="ECO:0000256" key="3">
    <source>
        <dbReference type="ARBA" id="ARBA00022723"/>
    </source>
</evidence>
<evidence type="ECO:0000256" key="6">
    <source>
        <dbReference type="ARBA" id="ARBA00023014"/>
    </source>
</evidence>
<proteinExistence type="predicted"/>
<accession>A0A846M7N3</accession>
<keyword evidence="5" id="KW-0408">Iron</keyword>
<dbReference type="InterPro" id="IPR006058">
    <property type="entry name" value="2Fe2S_fd_BS"/>
</dbReference>
<dbReference type="CDD" id="cd00207">
    <property type="entry name" value="fer2"/>
    <property type="match status" value="1"/>
</dbReference>
<evidence type="ECO:0000256" key="5">
    <source>
        <dbReference type="ARBA" id="ARBA00023004"/>
    </source>
</evidence>
<keyword evidence="10" id="KW-1185">Reference proteome</keyword>
<dbReference type="EMBL" id="JAASQR010000004">
    <property type="protein sequence ID" value="NIJ17859.1"/>
    <property type="molecule type" value="Genomic_DNA"/>
</dbReference>
<keyword evidence="2" id="KW-0001">2Fe-2S</keyword>
<feature type="domain" description="2Fe-2S ferredoxin-type" evidence="7">
    <location>
        <begin position="237"/>
        <end position="323"/>
    </location>
</feature>
<feature type="domain" description="FAD-binding FR-type" evidence="8">
    <location>
        <begin position="10"/>
        <end position="112"/>
    </location>
</feature>
<dbReference type="CDD" id="cd06185">
    <property type="entry name" value="PDR_like"/>
    <property type="match status" value="1"/>
</dbReference>
<dbReference type="InterPro" id="IPR012675">
    <property type="entry name" value="Beta-grasp_dom_sf"/>
</dbReference>
<dbReference type="PANTHER" id="PTHR47354:SF1">
    <property type="entry name" value="CARNITINE MONOOXYGENASE REDUCTASE SUBUNIT"/>
    <property type="match status" value="1"/>
</dbReference>
<dbReference type="SUPFAM" id="SSF54292">
    <property type="entry name" value="2Fe-2S ferredoxin-like"/>
    <property type="match status" value="1"/>
</dbReference>
<dbReference type="RefSeq" id="WP_167304702.1">
    <property type="nucleotide sequence ID" value="NZ_JAASQR010000004.1"/>
</dbReference>
<evidence type="ECO:0000259" key="8">
    <source>
        <dbReference type="PROSITE" id="PS51384"/>
    </source>
</evidence>
<dbReference type="SUPFAM" id="SSF52343">
    <property type="entry name" value="Ferredoxin reductase-like, C-terminal NADP-linked domain"/>
    <property type="match status" value="1"/>
</dbReference>
<dbReference type="InterPro" id="IPR039261">
    <property type="entry name" value="FNR_nucleotide-bd"/>
</dbReference>
<keyword evidence="6" id="KW-0411">Iron-sulfur</keyword>
<protein>
    <submittedName>
        <fullName evidence="9">Ferredoxin-NADP reductase</fullName>
    </submittedName>
</protein>
<sequence>MTAGNPHLGESKLDLVILSKRIAAEGVAVLELGSGDGSDLPEWQPGAHIDLELASGMTRQYSLCGSPTDRKRWTIGVLREPEGRGGSAFVHDVLKEGMQVHVVGPRNLFQLEPSPRYIFIAGGIGITPIIPMIAAAQASGAEWTLAYGGRSRGSMAFMDQLATKGTAVLVQPFDEVGHIDLASLLDNPASGTLVYCCGPEPLLAAVEAKCEAWSGGALHLEHFSAKPVEAPTFSGSFEVELAGSGRVLTVPPGQSIMEVLEDEGLDVLCSCREGVCGSCETALIAGAADHRDSVLSDDEKAQNSRVMICVSRSRTGERLVLDL</sequence>
<keyword evidence="4" id="KW-0560">Oxidoreductase</keyword>
<dbReference type="GO" id="GO:0051537">
    <property type="term" value="F:2 iron, 2 sulfur cluster binding"/>
    <property type="evidence" value="ECO:0007669"/>
    <property type="project" value="UniProtKB-KW"/>
</dbReference>
<dbReference type="SUPFAM" id="SSF63380">
    <property type="entry name" value="Riboflavin synthase domain-like"/>
    <property type="match status" value="1"/>
</dbReference>